<dbReference type="GO" id="GO:0030182">
    <property type="term" value="P:neuron differentiation"/>
    <property type="evidence" value="ECO:0007669"/>
    <property type="project" value="TreeGrafter"/>
</dbReference>
<keyword evidence="6" id="KW-0371">Homeobox</keyword>
<proteinExistence type="predicted"/>
<evidence type="ECO:0000256" key="3">
    <source>
        <dbReference type="ARBA" id="ARBA00022833"/>
    </source>
</evidence>
<reference evidence="10" key="1">
    <citation type="submission" date="2020-11" db="EMBL/GenBank/DDBJ databases">
        <authorList>
            <person name="Tran Van P."/>
        </authorList>
    </citation>
    <scope>NUCLEOTIDE SEQUENCE</scope>
</reference>
<dbReference type="InterPro" id="IPR050453">
    <property type="entry name" value="LIM_Homeobox_TF"/>
</dbReference>
<dbReference type="GO" id="GO:0000981">
    <property type="term" value="F:DNA-binding transcription factor activity, RNA polymerase II-specific"/>
    <property type="evidence" value="ECO:0007669"/>
    <property type="project" value="TreeGrafter"/>
</dbReference>
<evidence type="ECO:0000256" key="5">
    <source>
        <dbReference type="ARBA" id="ARBA00023125"/>
    </source>
</evidence>
<evidence type="ECO:0000313" key="10">
    <source>
        <dbReference type="EMBL" id="CAD7426667.1"/>
    </source>
</evidence>
<name>A0A7R9E3E7_9NEOP</name>
<gene>
    <name evidence="10" type="ORF">TMSB3V08_LOCUS3543</name>
</gene>
<dbReference type="PROSITE" id="PS00478">
    <property type="entry name" value="LIM_DOMAIN_1"/>
    <property type="match status" value="1"/>
</dbReference>
<dbReference type="FunFam" id="2.10.110.10:FF:000033">
    <property type="entry name" value="LIM/homeobox protein Lhx9 isoform X2"/>
    <property type="match status" value="1"/>
</dbReference>
<evidence type="ECO:0000256" key="1">
    <source>
        <dbReference type="ARBA" id="ARBA00004123"/>
    </source>
</evidence>
<dbReference type="CDD" id="cd09369">
    <property type="entry name" value="LIM1_Lhx2_Lhx9"/>
    <property type="match status" value="1"/>
</dbReference>
<dbReference type="GO" id="GO:0005634">
    <property type="term" value="C:nucleus"/>
    <property type="evidence" value="ECO:0007669"/>
    <property type="project" value="UniProtKB-SubCell"/>
</dbReference>
<keyword evidence="2 8" id="KW-0479">Metal-binding</keyword>
<sequence>MYLNQRALNRICLNQRAVNRMYLNQRAVNRICLNQRAVNRMYLNQRAVNRICLNQRAVNMISCNVHPCIHHRGYDVGPHQRPTPPCNNCGGAGPGGDASCARRAYDRGGVGPPPSGSFPDCDGGGTYPPHPPPLLHPKIEQCPATPPSPPAATDDAVVCAGCGQRISDRFYLLAVDRRWHAACLQCCQCRQTLDGEVTCFSRDGNIYCKKDYHR</sequence>
<dbReference type="PROSITE" id="PS50023">
    <property type="entry name" value="LIM_DOMAIN_2"/>
    <property type="match status" value="1"/>
</dbReference>
<dbReference type="PANTHER" id="PTHR24208">
    <property type="entry name" value="LIM/HOMEOBOX PROTEIN LHX"/>
    <property type="match status" value="1"/>
</dbReference>
<keyword evidence="3 8" id="KW-0862">Zinc</keyword>
<dbReference type="GO" id="GO:0046872">
    <property type="term" value="F:metal ion binding"/>
    <property type="evidence" value="ECO:0007669"/>
    <property type="project" value="UniProtKB-KW"/>
</dbReference>
<dbReference type="Pfam" id="PF00412">
    <property type="entry name" value="LIM"/>
    <property type="match status" value="1"/>
</dbReference>
<accession>A0A7R9E3E7</accession>
<protein>
    <recommendedName>
        <fullName evidence="9">LIM zinc-binding domain-containing protein</fullName>
    </recommendedName>
</protein>
<evidence type="ECO:0000256" key="7">
    <source>
        <dbReference type="ARBA" id="ARBA00023242"/>
    </source>
</evidence>
<dbReference type="EMBL" id="OB793244">
    <property type="protein sequence ID" value="CAD7426667.1"/>
    <property type="molecule type" value="Genomic_DNA"/>
</dbReference>
<dbReference type="Gene3D" id="2.10.110.10">
    <property type="entry name" value="Cysteine Rich Protein"/>
    <property type="match status" value="1"/>
</dbReference>
<keyword evidence="5" id="KW-0238">DNA-binding</keyword>
<keyword evidence="7" id="KW-0539">Nucleus</keyword>
<evidence type="ECO:0000256" key="4">
    <source>
        <dbReference type="ARBA" id="ARBA00023038"/>
    </source>
</evidence>
<dbReference type="InterPro" id="IPR001781">
    <property type="entry name" value="Znf_LIM"/>
</dbReference>
<organism evidence="10">
    <name type="scientific">Timema monikensis</name>
    <dbReference type="NCBI Taxonomy" id="170555"/>
    <lineage>
        <taxon>Eukaryota</taxon>
        <taxon>Metazoa</taxon>
        <taxon>Ecdysozoa</taxon>
        <taxon>Arthropoda</taxon>
        <taxon>Hexapoda</taxon>
        <taxon>Insecta</taxon>
        <taxon>Pterygota</taxon>
        <taxon>Neoptera</taxon>
        <taxon>Polyneoptera</taxon>
        <taxon>Phasmatodea</taxon>
        <taxon>Timematodea</taxon>
        <taxon>Timematoidea</taxon>
        <taxon>Timematidae</taxon>
        <taxon>Timema</taxon>
    </lineage>
</organism>
<evidence type="ECO:0000259" key="9">
    <source>
        <dbReference type="PROSITE" id="PS50023"/>
    </source>
</evidence>
<dbReference type="AlphaFoldDB" id="A0A7R9E3E7"/>
<keyword evidence="4 8" id="KW-0440">LIM domain</keyword>
<dbReference type="SMART" id="SM00132">
    <property type="entry name" value="LIM"/>
    <property type="match status" value="1"/>
</dbReference>
<feature type="domain" description="LIM zinc-binding" evidence="9">
    <location>
        <begin position="157"/>
        <end position="214"/>
    </location>
</feature>
<dbReference type="GO" id="GO:0000977">
    <property type="term" value="F:RNA polymerase II transcription regulatory region sequence-specific DNA binding"/>
    <property type="evidence" value="ECO:0007669"/>
    <property type="project" value="TreeGrafter"/>
</dbReference>
<dbReference type="PANTHER" id="PTHR24208:SF168">
    <property type="entry name" value="PROTEIN APTEROUS"/>
    <property type="match status" value="1"/>
</dbReference>
<comment type="subcellular location">
    <subcellularLocation>
        <location evidence="1">Nucleus</location>
    </subcellularLocation>
</comment>
<evidence type="ECO:0000256" key="2">
    <source>
        <dbReference type="ARBA" id="ARBA00022723"/>
    </source>
</evidence>
<dbReference type="SUPFAM" id="SSF57716">
    <property type="entry name" value="Glucocorticoid receptor-like (DNA-binding domain)"/>
    <property type="match status" value="2"/>
</dbReference>
<evidence type="ECO:0000256" key="8">
    <source>
        <dbReference type="PROSITE-ProRule" id="PRU00125"/>
    </source>
</evidence>
<evidence type="ECO:0000256" key="6">
    <source>
        <dbReference type="ARBA" id="ARBA00023155"/>
    </source>
</evidence>